<accession>A0A0B0N6Y0</accession>
<dbReference type="Proteomes" id="UP000032142">
    <property type="component" value="Unassembled WGS sequence"/>
</dbReference>
<evidence type="ECO:0000313" key="1">
    <source>
        <dbReference type="EMBL" id="KHG10238.1"/>
    </source>
</evidence>
<evidence type="ECO:0000313" key="2">
    <source>
        <dbReference type="Proteomes" id="UP000032142"/>
    </source>
</evidence>
<protein>
    <submittedName>
        <fullName evidence="1">Dihydrodipicolinate synthase</fullName>
    </submittedName>
</protein>
<gene>
    <name evidence="1" type="ORF">F383_14431</name>
</gene>
<dbReference type="EMBL" id="KN393410">
    <property type="protein sequence ID" value="KHG10238.1"/>
    <property type="molecule type" value="Genomic_DNA"/>
</dbReference>
<reference evidence="2" key="1">
    <citation type="submission" date="2014-09" db="EMBL/GenBank/DDBJ databases">
        <authorList>
            <person name="Mudge J."/>
            <person name="Ramaraj T."/>
            <person name="Lindquist I.E."/>
            <person name="Bharti A.K."/>
            <person name="Sundararajan A."/>
            <person name="Cameron C.T."/>
            <person name="Woodward J.E."/>
            <person name="May G.D."/>
            <person name="Brubaker C."/>
            <person name="Broadhvest J."/>
            <person name="Wilkins T.A."/>
        </authorList>
    </citation>
    <scope>NUCLEOTIDE SEQUENCE</scope>
    <source>
        <strain evidence="2">cv. AKA8401</strain>
    </source>
</reference>
<sequence length="69" mass="8009">MVLCVNLKLMLTSRTWSYMKSHIGILCHDICILTIPMVRTGLLDVVTLSKLSQFHIFSFYNHSSYFNII</sequence>
<keyword evidence="2" id="KW-1185">Reference proteome</keyword>
<proteinExistence type="predicted"/>
<name>A0A0B0N6Y0_GOSAR</name>
<dbReference type="AlphaFoldDB" id="A0A0B0N6Y0"/>
<organism evidence="1 2">
    <name type="scientific">Gossypium arboreum</name>
    <name type="common">Tree cotton</name>
    <name type="synonym">Gossypium nanking</name>
    <dbReference type="NCBI Taxonomy" id="29729"/>
    <lineage>
        <taxon>Eukaryota</taxon>
        <taxon>Viridiplantae</taxon>
        <taxon>Streptophyta</taxon>
        <taxon>Embryophyta</taxon>
        <taxon>Tracheophyta</taxon>
        <taxon>Spermatophyta</taxon>
        <taxon>Magnoliopsida</taxon>
        <taxon>eudicotyledons</taxon>
        <taxon>Gunneridae</taxon>
        <taxon>Pentapetalae</taxon>
        <taxon>rosids</taxon>
        <taxon>malvids</taxon>
        <taxon>Malvales</taxon>
        <taxon>Malvaceae</taxon>
        <taxon>Malvoideae</taxon>
        <taxon>Gossypium</taxon>
    </lineage>
</organism>